<dbReference type="AlphaFoldDB" id="A0A844GPQ7"/>
<accession>A0A844GPQ7</accession>
<evidence type="ECO:0000313" key="3">
    <source>
        <dbReference type="Proteomes" id="UP000437131"/>
    </source>
</evidence>
<organism evidence="2 3">
    <name type="scientific">Cyanobacterium aponinum 0216</name>
    <dbReference type="NCBI Taxonomy" id="2676140"/>
    <lineage>
        <taxon>Bacteria</taxon>
        <taxon>Bacillati</taxon>
        <taxon>Cyanobacteriota</taxon>
        <taxon>Cyanophyceae</taxon>
        <taxon>Oscillatoriophycideae</taxon>
        <taxon>Chroococcales</taxon>
        <taxon>Geminocystaceae</taxon>
        <taxon>Cyanobacterium</taxon>
    </lineage>
</organism>
<protein>
    <submittedName>
        <fullName evidence="2">Uncharacterized protein</fullName>
    </submittedName>
</protein>
<name>A0A844GPQ7_9CHRO</name>
<dbReference type="EMBL" id="WMIA01000002">
    <property type="protein sequence ID" value="MTF37860.1"/>
    <property type="molecule type" value="Genomic_DNA"/>
</dbReference>
<dbReference type="RefSeq" id="WP_155082720.1">
    <property type="nucleotide sequence ID" value="NZ_WMIA01000002.1"/>
</dbReference>
<gene>
    <name evidence="2" type="ORF">GGC33_02825</name>
</gene>
<evidence type="ECO:0000313" key="2">
    <source>
        <dbReference type="EMBL" id="MTF37860.1"/>
    </source>
</evidence>
<dbReference type="Proteomes" id="UP000437131">
    <property type="component" value="Unassembled WGS sequence"/>
</dbReference>
<sequence>MSYFKFHDLSKKTERLQKEISDSKTLWGENGEDEEKQLRQVKKKWLRQQNQEFQKLKHQESQNRSIKTLVSTLISIALIAIAFPFISKLWQISVETVAEFLPKDSQTSGKPKKGGFLEKLKAMQDEYKQKEKIKQLVKACEKDPQKTPEECQTIAETSINNDAKPNNVNDSNDSNGKVTIEDQLLESLDNIDQYNKDLKKAIEMSE</sequence>
<reference evidence="2 3" key="1">
    <citation type="submission" date="2019-11" db="EMBL/GenBank/DDBJ databases">
        <title>Isolation of a new High Light Tolerant Cyanobacteria.</title>
        <authorList>
            <person name="Dobson Z."/>
            <person name="Vaughn N."/>
            <person name="Vaughn M."/>
            <person name="Fromme P."/>
            <person name="Mazor Y."/>
        </authorList>
    </citation>
    <scope>NUCLEOTIDE SEQUENCE [LARGE SCALE GENOMIC DNA]</scope>
    <source>
        <strain evidence="2 3">0216</strain>
    </source>
</reference>
<comment type="caution">
    <text evidence="2">The sequence shown here is derived from an EMBL/GenBank/DDBJ whole genome shotgun (WGS) entry which is preliminary data.</text>
</comment>
<feature type="region of interest" description="Disordered" evidence="1">
    <location>
        <begin position="157"/>
        <end position="177"/>
    </location>
</feature>
<evidence type="ECO:0000256" key="1">
    <source>
        <dbReference type="SAM" id="MobiDB-lite"/>
    </source>
</evidence>
<proteinExistence type="predicted"/>